<evidence type="ECO:0000259" key="2">
    <source>
        <dbReference type="Pfam" id="PF14577"/>
    </source>
</evidence>
<feature type="domain" description="Sieve element occlusion N-terminal" evidence="1">
    <location>
        <begin position="75"/>
        <end position="249"/>
    </location>
</feature>
<dbReference type="Pfam" id="PF14577">
    <property type="entry name" value="SEO_C"/>
    <property type="match status" value="1"/>
</dbReference>
<dbReference type="AlphaFoldDB" id="A0AA88S524"/>
<evidence type="ECO:0000259" key="1">
    <source>
        <dbReference type="Pfam" id="PF14576"/>
    </source>
</evidence>
<feature type="domain" description="Sieve element occlusion N-terminal" evidence="1">
    <location>
        <begin position="15"/>
        <end position="65"/>
    </location>
</feature>
<protein>
    <recommendedName>
        <fullName evidence="5">Protein SIEVE ELEMENT OCCLUSION B-like</fullName>
    </recommendedName>
</protein>
<reference evidence="3" key="1">
    <citation type="submission" date="2022-12" db="EMBL/GenBank/DDBJ databases">
        <title>Draft genome assemblies for two species of Escallonia (Escalloniales).</title>
        <authorList>
            <person name="Chanderbali A."/>
            <person name="Dervinis C."/>
            <person name="Anghel I."/>
            <person name="Soltis D."/>
            <person name="Soltis P."/>
            <person name="Zapata F."/>
        </authorList>
    </citation>
    <scope>NUCLEOTIDE SEQUENCE</scope>
    <source>
        <strain evidence="3">UCBG64.0493</strain>
        <tissue evidence="3">Leaf</tissue>
    </source>
</reference>
<keyword evidence="4" id="KW-1185">Reference proteome</keyword>
<dbReference type="InterPro" id="IPR039299">
    <property type="entry name" value="SEOA"/>
</dbReference>
<feature type="domain" description="Sieve element occlusion C-terminal" evidence="2">
    <location>
        <begin position="417"/>
        <end position="572"/>
    </location>
</feature>
<dbReference type="InterPro" id="IPR027942">
    <property type="entry name" value="SEO_N"/>
</dbReference>
<dbReference type="EMBL" id="JAVXUP010005383">
    <property type="protein sequence ID" value="KAK2996216.1"/>
    <property type="molecule type" value="Genomic_DNA"/>
</dbReference>
<dbReference type="InterPro" id="IPR027944">
    <property type="entry name" value="SEO_C"/>
</dbReference>
<organism evidence="3 4">
    <name type="scientific">Escallonia herrerae</name>
    <dbReference type="NCBI Taxonomy" id="1293975"/>
    <lineage>
        <taxon>Eukaryota</taxon>
        <taxon>Viridiplantae</taxon>
        <taxon>Streptophyta</taxon>
        <taxon>Embryophyta</taxon>
        <taxon>Tracheophyta</taxon>
        <taxon>Spermatophyta</taxon>
        <taxon>Magnoliopsida</taxon>
        <taxon>eudicotyledons</taxon>
        <taxon>Gunneridae</taxon>
        <taxon>Pentapetalae</taxon>
        <taxon>asterids</taxon>
        <taxon>campanulids</taxon>
        <taxon>Escalloniales</taxon>
        <taxon>Escalloniaceae</taxon>
        <taxon>Escallonia</taxon>
    </lineage>
</organism>
<evidence type="ECO:0008006" key="5">
    <source>
        <dbReference type="Google" id="ProtNLM"/>
    </source>
</evidence>
<proteinExistence type="predicted"/>
<dbReference type="Proteomes" id="UP001188597">
    <property type="component" value="Unassembled WGS sequence"/>
</dbReference>
<dbReference type="PANTHER" id="PTHR33232:SF9">
    <property type="entry name" value="PROTEIN SIEVE ELEMENT OCCLUSION B"/>
    <property type="match status" value="1"/>
</dbReference>
<dbReference type="GO" id="GO:0010088">
    <property type="term" value="P:phloem development"/>
    <property type="evidence" value="ECO:0007669"/>
    <property type="project" value="InterPro"/>
</dbReference>
<accession>A0AA88S524</accession>
<name>A0AA88S524_9ASTE</name>
<evidence type="ECO:0000313" key="3">
    <source>
        <dbReference type="EMBL" id="KAK2996216.1"/>
    </source>
</evidence>
<sequence>MQKPPFKKDEPFIGSEDGVLLKQIQDTHAPDGSDFTVRPLLHIVDDILNPVMSQDVGIIEDYNKQTGVHAMIECYLSIYPWEAKLLLSLAALALNHGEIWLLAEVYSSNQLAASLAILKQVPEIMENSFYHKRQHDALTNLVKSIIDMTWCIIQFKELPSDYITKDEPPFSTAVAAIPFAVYWSIRSILLSATEITRLTSTGDEYYMPSAQEAELSLVANKISRGHDYFKQELSKCLDRIDEKFRREVETMLCGQIDNMDLLKRLIYRKDDILPLFDGRIKRTVTLDVLKSKDVLLLISDLHISQDELSILEQIYYETEYSKGSPAMVWMLIVDPSVRWTESMQRRHQNLQVEMPWYSVYRPSLIDPVVIRFVKERWHFRNKHIVVVLDSKGRELNPNARHMMYIWGTVAFPFTRKREEELWKGEQWTLELLVDGIDPKLINWMREGKHMFLYGGLDIDWIRKFTATANKVARDANISLEMVYVGKSLDSGRKKVEEIMQIINMEKLSSCWPDMTMIWFFWARVESMLLSKIQLEKRDDEDPVLQELKKIRDYDKNDVGWAILAKGSTLMESSDSWEPKADAAFKFFVDKSPVSSSSQPPADSE</sequence>
<evidence type="ECO:0000313" key="4">
    <source>
        <dbReference type="Proteomes" id="UP001188597"/>
    </source>
</evidence>
<comment type="caution">
    <text evidence="3">The sequence shown here is derived from an EMBL/GenBank/DDBJ whole genome shotgun (WGS) entry which is preliminary data.</text>
</comment>
<dbReference type="Pfam" id="PF14576">
    <property type="entry name" value="SEO_N"/>
    <property type="match status" value="2"/>
</dbReference>
<gene>
    <name evidence="3" type="ORF">RJ639_024916</name>
</gene>
<dbReference type="PANTHER" id="PTHR33232">
    <property type="entry name" value="PROTEIN SIEVE ELEMENT OCCLUSION B-LIKE"/>
    <property type="match status" value="1"/>
</dbReference>